<evidence type="ECO:0000256" key="6">
    <source>
        <dbReference type="ARBA" id="ARBA00022777"/>
    </source>
</evidence>
<dbReference type="FunFam" id="3.30.420.40:FF:000108">
    <property type="entry name" value="Glycerol kinase, glycosomal"/>
    <property type="match status" value="1"/>
</dbReference>
<dbReference type="InterPro" id="IPR018483">
    <property type="entry name" value="Carb_kinase_FGGY_CS"/>
</dbReference>
<dbReference type="PIRSF" id="PIRSF000538">
    <property type="entry name" value="GlpK"/>
    <property type="match status" value="1"/>
</dbReference>
<dbReference type="GO" id="GO:0005524">
    <property type="term" value="F:ATP binding"/>
    <property type="evidence" value="ECO:0007669"/>
    <property type="project" value="UniProtKB-KW"/>
</dbReference>
<reference evidence="13 14" key="1">
    <citation type="journal article" date="2016" name="Mol. Biol. Evol.">
        <title>Comparative Genomics of Early-Diverging Mushroom-Forming Fungi Provides Insights into the Origins of Lignocellulose Decay Capabilities.</title>
        <authorList>
            <person name="Nagy L.G."/>
            <person name="Riley R."/>
            <person name="Tritt A."/>
            <person name="Adam C."/>
            <person name="Daum C."/>
            <person name="Floudas D."/>
            <person name="Sun H."/>
            <person name="Yadav J.S."/>
            <person name="Pangilinan J."/>
            <person name="Larsson K.H."/>
            <person name="Matsuura K."/>
            <person name="Barry K."/>
            <person name="Labutti K."/>
            <person name="Kuo R."/>
            <person name="Ohm R.A."/>
            <person name="Bhattacharya S.S."/>
            <person name="Shirouzu T."/>
            <person name="Yoshinaga Y."/>
            <person name="Martin F.M."/>
            <person name="Grigoriev I.V."/>
            <person name="Hibbett D.S."/>
        </authorList>
    </citation>
    <scope>NUCLEOTIDE SEQUENCE [LARGE SCALE GENOMIC DNA]</scope>
    <source>
        <strain evidence="13 14">93-53</strain>
    </source>
</reference>
<dbReference type="PANTHER" id="PTHR10196:SF69">
    <property type="entry name" value="GLYCEROL KINASE"/>
    <property type="match status" value="1"/>
</dbReference>
<dbReference type="Proteomes" id="UP000076871">
    <property type="component" value="Unassembled WGS sequence"/>
</dbReference>
<dbReference type="InterPro" id="IPR018485">
    <property type="entry name" value="FGGY_C"/>
</dbReference>
<dbReference type="GO" id="GO:0004370">
    <property type="term" value="F:glycerol kinase activity"/>
    <property type="evidence" value="ECO:0007669"/>
    <property type="project" value="UniProtKB-EC"/>
</dbReference>
<evidence type="ECO:0000256" key="8">
    <source>
        <dbReference type="ARBA" id="ARBA00022840"/>
    </source>
</evidence>
<evidence type="ECO:0000256" key="3">
    <source>
        <dbReference type="ARBA" id="ARBA00012099"/>
    </source>
</evidence>
<dbReference type="Pfam" id="PF02782">
    <property type="entry name" value="FGGY_C"/>
    <property type="match status" value="1"/>
</dbReference>
<evidence type="ECO:0000256" key="9">
    <source>
        <dbReference type="ARBA" id="ARBA00043149"/>
    </source>
</evidence>
<keyword evidence="4 10" id="KW-0808">Transferase</keyword>
<comment type="pathway">
    <text evidence="1">Polyol metabolism; glycerol degradation via glycerol kinase pathway; sn-glycerol 3-phosphate from glycerol: step 1/1.</text>
</comment>
<evidence type="ECO:0000256" key="7">
    <source>
        <dbReference type="ARBA" id="ARBA00022798"/>
    </source>
</evidence>
<dbReference type="OrthoDB" id="5422795at2759"/>
<feature type="domain" description="Carbohydrate kinase FGGY N-terminal" evidence="11">
    <location>
        <begin position="11"/>
        <end position="277"/>
    </location>
</feature>
<feature type="domain" description="Carbohydrate kinase FGGY C-terminal" evidence="12">
    <location>
        <begin position="286"/>
        <end position="477"/>
    </location>
</feature>
<dbReference type="SUPFAM" id="SSF53067">
    <property type="entry name" value="Actin-like ATPase domain"/>
    <property type="match status" value="2"/>
</dbReference>
<dbReference type="Gene3D" id="3.30.420.40">
    <property type="match status" value="2"/>
</dbReference>
<protein>
    <recommendedName>
        <fullName evidence="3">glycerol kinase</fullName>
        <ecNumber evidence="3">2.7.1.30</ecNumber>
    </recommendedName>
    <alternativeName>
        <fullName evidence="9">ATP:glycerol 3-phosphotransferase</fullName>
    </alternativeName>
</protein>
<evidence type="ECO:0000313" key="14">
    <source>
        <dbReference type="Proteomes" id="UP000076871"/>
    </source>
</evidence>
<dbReference type="STRING" id="1314785.A0A165EP96"/>
<keyword evidence="14" id="KW-1185">Reference proteome</keyword>
<dbReference type="InterPro" id="IPR043129">
    <property type="entry name" value="ATPase_NBD"/>
</dbReference>
<evidence type="ECO:0000313" key="13">
    <source>
        <dbReference type="EMBL" id="KZT07478.1"/>
    </source>
</evidence>
<evidence type="ECO:0000256" key="4">
    <source>
        <dbReference type="ARBA" id="ARBA00022679"/>
    </source>
</evidence>
<evidence type="ECO:0000256" key="5">
    <source>
        <dbReference type="ARBA" id="ARBA00022741"/>
    </source>
</evidence>
<evidence type="ECO:0000259" key="11">
    <source>
        <dbReference type="Pfam" id="PF00370"/>
    </source>
</evidence>
<dbReference type="AlphaFoldDB" id="A0A165EP96"/>
<dbReference type="GeneID" id="63829480"/>
<keyword evidence="8" id="KW-0067">ATP-binding</keyword>
<dbReference type="UniPathway" id="UPA00618">
    <property type="reaction ID" value="UER00672"/>
</dbReference>
<evidence type="ECO:0000256" key="10">
    <source>
        <dbReference type="RuleBase" id="RU003733"/>
    </source>
</evidence>
<sequence>MPSLRQGEFVGSLDCGTTSTRFLIFNKHADIVAQYQIEYPQYYPEPGWHEQEADEIVESCDVCITKACETLEEAGWSKNSIKVIGITNQRETAVAWSRKTGKPLCRAIVWDDSRTKNTVTHFEHKIGYIGLEVEPGVIRKGQEGEHALKQLTGLQLSTYFSAIKLRWMIDHHENVRKAHEEDDLLFGTVESWIVYCLTGGKGQGLHVTEVTNASRTLLMNLHTLQWDPILLDFFEIKPSVLPKIASSSEVYGQVAYGALKGVKIGGLVGDQQGALVGNKCLKQGEAKCTYGTGAFLLFCTGADIVSSAHGLLSTVAYQNGPGAKPVYALEGSIAVAGSAIKWLRDSMKMISSAPEVNTLAASTPETGGIYFVPAFSGLLAPYWDPGAGGMLIGLSSYTTPAHICRATLEANAYQTREILESMKLDSKTELKHLMVDGGMTNGDMAMEILADVGGFTVVRPEMRESTALGSALLAGSAVRLFGWDISKPETLAEVNTKGTREFKPDMSAETRERKWLGWKRAVERSLGWEEGIDE</sequence>
<dbReference type="EMBL" id="KV427619">
    <property type="protein sequence ID" value="KZT07478.1"/>
    <property type="molecule type" value="Genomic_DNA"/>
</dbReference>
<dbReference type="InterPro" id="IPR005999">
    <property type="entry name" value="Glycerol_kin"/>
</dbReference>
<evidence type="ECO:0000259" key="12">
    <source>
        <dbReference type="Pfam" id="PF02782"/>
    </source>
</evidence>
<dbReference type="PROSITE" id="PS00933">
    <property type="entry name" value="FGGY_KINASES_1"/>
    <property type="match status" value="1"/>
</dbReference>
<dbReference type="CDD" id="cd07792">
    <property type="entry name" value="ASKHA_NBD_FGGY_GK1-3-like"/>
    <property type="match status" value="1"/>
</dbReference>
<dbReference type="InParanoid" id="A0A165EP96"/>
<dbReference type="GO" id="GO:0019563">
    <property type="term" value="P:glycerol catabolic process"/>
    <property type="evidence" value="ECO:0007669"/>
    <property type="project" value="UniProtKB-UniPathway"/>
</dbReference>
<dbReference type="GO" id="GO:0005739">
    <property type="term" value="C:mitochondrion"/>
    <property type="evidence" value="ECO:0007669"/>
    <property type="project" value="TreeGrafter"/>
</dbReference>
<organism evidence="13 14">
    <name type="scientific">Laetiporus sulphureus 93-53</name>
    <dbReference type="NCBI Taxonomy" id="1314785"/>
    <lineage>
        <taxon>Eukaryota</taxon>
        <taxon>Fungi</taxon>
        <taxon>Dikarya</taxon>
        <taxon>Basidiomycota</taxon>
        <taxon>Agaricomycotina</taxon>
        <taxon>Agaricomycetes</taxon>
        <taxon>Polyporales</taxon>
        <taxon>Laetiporus</taxon>
    </lineage>
</organism>
<dbReference type="NCBIfam" id="NF000756">
    <property type="entry name" value="PRK00047.1"/>
    <property type="match status" value="1"/>
</dbReference>
<dbReference type="GO" id="GO:0006641">
    <property type="term" value="P:triglyceride metabolic process"/>
    <property type="evidence" value="ECO:0007669"/>
    <property type="project" value="TreeGrafter"/>
</dbReference>
<dbReference type="FunFam" id="3.30.420.40:FF:000086">
    <property type="entry name" value="Glycerol kinase"/>
    <property type="match status" value="1"/>
</dbReference>
<keyword evidence="5" id="KW-0547">Nucleotide-binding</keyword>
<dbReference type="PANTHER" id="PTHR10196">
    <property type="entry name" value="SUGAR KINASE"/>
    <property type="match status" value="1"/>
</dbReference>
<dbReference type="Pfam" id="PF00370">
    <property type="entry name" value="FGGY_N"/>
    <property type="match status" value="1"/>
</dbReference>
<gene>
    <name evidence="13" type="ORF">LAESUDRAFT_758490</name>
</gene>
<dbReference type="InterPro" id="IPR000577">
    <property type="entry name" value="Carb_kinase_FGGY"/>
</dbReference>
<keyword evidence="7" id="KW-0319">Glycerol metabolism</keyword>
<dbReference type="NCBIfam" id="TIGR01311">
    <property type="entry name" value="glycerol_kin"/>
    <property type="match status" value="1"/>
</dbReference>
<evidence type="ECO:0000256" key="1">
    <source>
        <dbReference type="ARBA" id="ARBA00005190"/>
    </source>
</evidence>
<dbReference type="InterPro" id="IPR018484">
    <property type="entry name" value="FGGY_N"/>
</dbReference>
<dbReference type="RefSeq" id="XP_040765218.1">
    <property type="nucleotide sequence ID" value="XM_040912452.1"/>
</dbReference>
<dbReference type="EC" id="2.7.1.30" evidence="3"/>
<evidence type="ECO:0000256" key="2">
    <source>
        <dbReference type="ARBA" id="ARBA00009156"/>
    </source>
</evidence>
<keyword evidence="6 10" id="KW-0418">Kinase</keyword>
<dbReference type="GO" id="GO:0046167">
    <property type="term" value="P:glycerol-3-phosphate biosynthetic process"/>
    <property type="evidence" value="ECO:0007669"/>
    <property type="project" value="TreeGrafter"/>
</dbReference>
<name>A0A165EP96_9APHY</name>
<proteinExistence type="inferred from homology"/>
<accession>A0A165EP96</accession>
<comment type="similarity">
    <text evidence="2 10">Belongs to the FGGY kinase family.</text>
</comment>
<dbReference type="PROSITE" id="PS00445">
    <property type="entry name" value="FGGY_KINASES_2"/>
    <property type="match status" value="1"/>
</dbReference>
<dbReference type="InterPro" id="IPR042018">
    <property type="entry name" value="GK1-3_metazoan-type"/>
</dbReference>